<keyword evidence="1" id="KW-1185">Reference proteome</keyword>
<proteinExistence type="predicted"/>
<name>A0A1I7ZQ38_9BILA</name>
<dbReference type="WBParaSite" id="L893_g288.t1">
    <property type="protein sequence ID" value="L893_g288.t1"/>
    <property type="gene ID" value="L893_g288"/>
</dbReference>
<reference evidence="2" key="1">
    <citation type="submission" date="2016-11" db="UniProtKB">
        <authorList>
            <consortium name="WormBaseParasite"/>
        </authorList>
    </citation>
    <scope>IDENTIFICATION</scope>
</reference>
<evidence type="ECO:0000313" key="1">
    <source>
        <dbReference type="Proteomes" id="UP000095287"/>
    </source>
</evidence>
<evidence type="ECO:0000313" key="2">
    <source>
        <dbReference type="WBParaSite" id="L893_g288.t1"/>
    </source>
</evidence>
<accession>A0A1I7ZQ38</accession>
<organism evidence="1 2">
    <name type="scientific">Steinernema glaseri</name>
    <dbReference type="NCBI Taxonomy" id="37863"/>
    <lineage>
        <taxon>Eukaryota</taxon>
        <taxon>Metazoa</taxon>
        <taxon>Ecdysozoa</taxon>
        <taxon>Nematoda</taxon>
        <taxon>Chromadorea</taxon>
        <taxon>Rhabditida</taxon>
        <taxon>Tylenchina</taxon>
        <taxon>Panagrolaimomorpha</taxon>
        <taxon>Strongyloidoidea</taxon>
        <taxon>Steinernematidae</taxon>
        <taxon>Steinernema</taxon>
    </lineage>
</organism>
<protein>
    <submittedName>
        <fullName evidence="2">F-box domain-containing protein</fullName>
    </submittedName>
</protein>
<sequence>MDNVPFAFSELLIARLYAYGRSQAKKLSGSYGKLARRALEHNARYVCELKRGVQVREYVESTHNLQRVQTTGEINAVVKKFVRGVWISLDDAEYENVLREIVQRFPYSHHNFILTSSSIDKAWVDFACSLKTLQCVSIMKQLDDNALRLFQKIIMGKKLTKLWMHPDACEGSTMEIPKSLLCQEQFEKLFIQMIQWGSWKTAPVRELLQLWSENSERVRGKYLTLETNCRSGIEQLEEFLIGRKQSVGIENVLQICSKDECDLINKEYLHNHFVFSTPSCVYKYEEEEGVIRGPRLYISFECAHDFPSIENIPKRQNRPAIYDGHNDLRLMRDTRFFRILFA</sequence>
<dbReference type="AlphaFoldDB" id="A0A1I7ZQ38"/>
<dbReference type="Proteomes" id="UP000095287">
    <property type="component" value="Unplaced"/>
</dbReference>